<keyword evidence="2 4" id="KW-0238">DNA-binding</keyword>
<dbReference type="Gene3D" id="1.10.357.10">
    <property type="entry name" value="Tetracycline Repressor, domain 2"/>
    <property type="match status" value="1"/>
</dbReference>
<dbReference type="InterPro" id="IPR036271">
    <property type="entry name" value="Tet_transcr_reg_TetR-rel_C_sf"/>
</dbReference>
<dbReference type="SUPFAM" id="SSF48498">
    <property type="entry name" value="Tetracyclin repressor-like, C-terminal domain"/>
    <property type="match status" value="1"/>
</dbReference>
<organism evidence="6 7">
    <name type="scientific">Rhodococcus gannanensis</name>
    <dbReference type="NCBI Taxonomy" id="1960308"/>
    <lineage>
        <taxon>Bacteria</taxon>
        <taxon>Bacillati</taxon>
        <taxon>Actinomycetota</taxon>
        <taxon>Actinomycetes</taxon>
        <taxon>Mycobacteriales</taxon>
        <taxon>Nocardiaceae</taxon>
        <taxon>Rhodococcus</taxon>
    </lineage>
</organism>
<feature type="domain" description="HTH tetR-type" evidence="5">
    <location>
        <begin position="7"/>
        <end position="67"/>
    </location>
</feature>
<evidence type="ECO:0000259" key="5">
    <source>
        <dbReference type="PROSITE" id="PS50977"/>
    </source>
</evidence>
<dbReference type="SUPFAM" id="SSF46689">
    <property type="entry name" value="Homeodomain-like"/>
    <property type="match status" value="1"/>
</dbReference>
<dbReference type="InterPro" id="IPR009057">
    <property type="entry name" value="Homeodomain-like_sf"/>
</dbReference>
<dbReference type="InterPro" id="IPR050109">
    <property type="entry name" value="HTH-type_TetR-like_transc_reg"/>
</dbReference>
<evidence type="ECO:0000256" key="1">
    <source>
        <dbReference type="ARBA" id="ARBA00023015"/>
    </source>
</evidence>
<protein>
    <submittedName>
        <fullName evidence="6">TetR/AcrR family transcriptional regulator</fullName>
    </submittedName>
</protein>
<evidence type="ECO:0000256" key="2">
    <source>
        <dbReference type="ARBA" id="ARBA00023125"/>
    </source>
</evidence>
<dbReference type="InterPro" id="IPR001647">
    <property type="entry name" value="HTH_TetR"/>
</dbReference>
<evidence type="ECO:0000256" key="4">
    <source>
        <dbReference type="PROSITE-ProRule" id="PRU00335"/>
    </source>
</evidence>
<dbReference type="PROSITE" id="PS50977">
    <property type="entry name" value="HTH_TETR_2"/>
    <property type="match status" value="1"/>
</dbReference>
<dbReference type="EMBL" id="JBHUFB010000009">
    <property type="protein sequence ID" value="MFD1812250.1"/>
    <property type="molecule type" value="Genomic_DNA"/>
</dbReference>
<reference evidence="7" key="1">
    <citation type="journal article" date="2019" name="Int. J. Syst. Evol. Microbiol.">
        <title>The Global Catalogue of Microorganisms (GCM) 10K type strain sequencing project: providing services to taxonomists for standard genome sequencing and annotation.</title>
        <authorList>
            <consortium name="The Broad Institute Genomics Platform"/>
            <consortium name="The Broad Institute Genome Sequencing Center for Infectious Disease"/>
            <person name="Wu L."/>
            <person name="Ma J."/>
        </authorList>
    </citation>
    <scope>NUCLEOTIDE SEQUENCE [LARGE SCALE GENOMIC DNA]</scope>
    <source>
        <strain evidence="7">DT72</strain>
    </source>
</reference>
<name>A0ABW4P473_9NOCA</name>
<comment type="caution">
    <text evidence="6">The sequence shown here is derived from an EMBL/GenBank/DDBJ whole genome shotgun (WGS) entry which is preliminary data.</text>
</comment>
<keyword evidence="7" id="KW-1185">Reference proteome</keyword>
<dbReference type="PANTHER" id="PTHR30055:SF234">
    <property type="entry name" value="HTH-TYPE TRANSCRIPTIONAL REGULATOR BETI"/>
    <property type="match status" value="1"/>
</dbReference>
<feature type="DNA-binding region" description="H-T-H motif" evidence="4">
    <location>
        <begin position="30"/>
        <end position="49"/>
    </location>
</feature>
<dbReference type="PRINTS" id="PR00455">
    <property type="entry name" value="HTHTETR"/>
</dbReference>
<sequence>MPNTRNRPTDEQLLCAARAVIAEVGADRATMDMVAERGGTTRVTLYAHFRSRDALIDKVIQRELDVFTSWMVAAYDESEDMPHGARARHAVEALFGYARDHPDGFRVLFGHRDATTDPGRRLHEVLVPRIADRLRANYAARGAEIGAGAETLASLLLGMSLDVAYRAVVVGGADLDRACELAVTATFAVLRDVSPVQLEALSAHSE</sequence>
<accession>A0ABW4P473</accession>
<dbReference type="PANTHER" id="PTHR30055">
    <property type="entry name" value="HTH-TYPE TRANSCRIPTIONAL REGULATOR RUTR"/>
    <property type="match status" value="1"/>
</dbReference>
<keyword evidence="3" id="KW-0804">Transcription</keyword>
<dbReference type="Pfam" id="PF00440">
    <property type="entry name" value="TetR_N"/>
    <property type="match status" value="1"/>
</dbReference>
<evidence type="ECO:0000313" key="6">
    <source>
        <dbReference type="EMBL" id="MFD1812250.1"/>
    </source>
</evidence>
<evidence type="ECO:0000313" key="7">
    <source>
        <dbReference type="Proteomes" id="UP001597286"/>
    </source>
</evidence>
<dbReference type="RefSeq" id="WP_378484766.1">
    <property type="nucleotide sequence ID" value="NZ_JBHUFB010000009.1"/>
</dbReference>
<evidence type="ECO:0000256" key="3">
    <source>
        <dbReference type="ARBA" id="ARBA00023163"/>
    </source>
</evidence>
<keyword evidence="1" id="KW-0805">Transcription regulation</keyword>
<dbReference type="Proteomes" id="UP001597286">
    <property type="component" value="Unassembled WGS sequence"/>
</dbReference>
<proteinExistence type="predicted"/>
<gene>
    <name evidence="6" type="ORF">ACFSJG_08490</name>
</gene>